<sequence>MKSARPPRCRKTSARTEEPRLQSPPRRTPAPLPRTCSPTRRPRGGRARAERSGCLRPRKRDRGAPGRHGEGGDPPRIRGQTQGRQQETSEAGARDGAGPAGKPRPRGRPAAAEGARFRKSPRVVAGLGRESGKRVRGCIWNRPGGERSAVSAPLLQRPRPLGGLRLLLGALPCCEQGMLAKEAEDVKDRSRLLGPLSSPESSRS</sequence>
<reference evidence="3" key="1">
    <citation type="submission" date="2025-08" db="UniProtKB">
        <authorList>
            <consortium name="RefSeq"/>
        </authorList>
    </citation>
    <scope>IDENTIFICATION</scope>
    <source>
        <tissue evidence="3">Ear skin</tissue>
    </source>
</reference>
<accession>A0A8B8UCV9</accession>
<feature type="region of interest" description="Disordered" evidence="1">
    <location>
        <begin position="1"/>
        <end position="146"/>
    </location>
</feature>
<gene>
    <name evidence="3" type="primary">LOC102510336</name>
</gene>
<organism evidence="2 3">
    <name type="scientific">Camelus ferus</name>
    <name type="common">Wild bactrian camel</name>
    <name type="synonym">Camelus bactrianus ferus</name>
    <dbReference type="NCBI Taxonomy" id="419612"/>
    <lineage>
        <taxon>Eukaryota</taxon>
        <taxon>Metazoa</taxon>
        <taxon>Chordata</taxon>
        <taxon>Craniata</taxon>
        <taxon>Vertebrata</taxon>
        <taxon>Euteleostomi</taxon>
        <taxon>Mammalia</taxon>
        <taxon>Eutheria</taxon>
        <taxon>Laurasiatheria</taxon>
        <taxon>Artiodactyla</taxon>
        <taxon>Tylopoda</taxon>
        <taxon>Camelidae</taxon>
        <taxon>Camelus</taxon>
    </lineage>
</organism>
<dbReference type="RefSeq" id="XP_032352419.1">
    <property type="nucleotide sequence ID" value="XM_032496528.1"/>
</dbReference>
<evidence type="ECO:0000256" key="1">
    <source>
        <dbReference type="SAM" id="MobiDB-lite"/>
    </source>
</evidence>
<dbReference type="Proteomes" id="UP000694856">
    <property type="component" value="Chromosome 14"/>
</dbReference>
<proteinExistence type="predicted"/>
<feature type="region of interest" description="Disordered" evidence="1">
    <location>
        <begin position="184"/>
        <end position="204"/>
    </location>
</feature>
<keyword evidence="2" id="KW-1185">Reference proteome</keyword>
<dbReference type="KEGG" id="cfr:102510336"/>
<protein>
    <submittedName>
        <fullName evidence="3">Translation initiation factor IF-2-like isoform X1</fullName>
    </submittedName>
</protein>
<feature type="compositionally biased region" description="Polar residues" evidence="1">
    <location>
        <begin position="79"/>
        <end position="89"/>
    </location>
</feature>
<evidence type="ECO:0000313" key="3">
    <source>
        <dbReference type="RefSeq" id="XP_032352419.1"/>
    </source>
</evidence>
<feature type="compositionally biased region" description="Basic residues" evidence="1">
    <location>
        <begin position="1"/>
        <end position="13"/>
    </location>
</feature>
<dbReference type="GeneID" id="102510336"/>
<name>A0A8B8UCV9_CAMFR</name>
<dbReference type="AlphaFoldDB" id="A0A8B8UCV9"/>
<evidence type="ECO:0000313" key="2">
    <source>
        <dbReference type="Proteomes" id="UP000694856"/>
    </source>
</evidence>
<feature type="compositionally biased region" description="Basic and acidic residues" evidence="1">
    <location>
        <begin position="62"/>
        <end position="76"/>
    </location>
</feature>